<name>A0A7X6SW77_9CORY</name>
<reference evidence="1 2" key="1">
    <citation type="journal article" date="2020" name="Biotechnol. Biofuels">
        <title>New insights from the biogas microbiome by comprehensive genome-resolved metagenomics of nearly 1600 species originating from multiple anaerobic digesters.</title>
        <authorList>
            <person name="Campanaro S."/>
            <person name="Treu L."/>
            <person name="Rodriguez-R L.M."/>
            <person name="Kovalovszki A."/>
            <person name="Ziels R.M."/>
            <person name="Maus I."/>
            <person name="Zhu X."/>
            <person name="Kougias P.G."/>
            <person name="Basile A."/>
            <person name="Luo G."/>
            <person name="Schluter A."/>
            <person name="Konstantinidis K.T."/>
            <person name="Angelidaki I."/>
        </authorList>
    </citation>
    <scope>NUCLEOTIDE SEQUENCE [LARGE SCALE GENOMIC DNA]</scope>
    <source>
        <strain evidence="1">AS15tlH2ME_198</strain>
    </source>
</reference>
<organism evidence="1 2">
    <name type="scientific">Corynebacterium humireducens</name>
    <dbReference type="NCBI Taxonomy" id="1223514"/>
    <lineage>
        <taxon>Bacteria</taxon>
        <taxon>Bacillati</taxon>
        <taxon>Actinomycetota</taxon>
        <taxon>Actinomycetes</taxon>
        <taxon>Mycobacteriales</taxon>
        <taxon>Corynebacteriaceae</taxon>
        <taxon>Corynebacterium</taxon>
    </lineage>
</organism>
<evidence type="ECO:0000313" key="2">
    <source>
        <dbReference type="Proteomes" id="UP000557899"/>
    </source>
</evidence>
<dbReference type="EMBL" id="JAAZHI010000136">
    <property type="protein sequence ID" value="NLA55895.1"/>
    <property type="molecule type" value="Genomic_DNA"/>
</dbReference>
<proteinExistence type="predicted"/>
<dbReference type="Proteomes" id="UP000557899">
    <property type="component" value="Unassembled WGS sequence"/>
</dbReference>
<accession>A0A7X6SW77</accession>
<comment type="caution">
    <text evidence="1">The sequence shown here is derived from an EMBL/GenBank/DDBJ whole genome shotgun (WGS) entry which is preliminary data.</text>
</comment>
<gene>
    <name evidence="1" type="ORF">GX859_06320</name>
</gene>
<dbReference type="AlphaFoldDB" id="A0A7X6SW77"/>
<protein>
    <submittedName>
        <fullName evidence="1">Uncharacterized protein</fullName>
    </submittedName>
</protein>
<evidence type="ECO:0000313" key="1">
    <source>
        <dbReference type="EMBL" id="NLA55895.1"/>
    </source>
</evidence>
<sequence length="201" mass="22799">MVRKLLTVVGGVALVAAILVGGFIWGSSSSFLDAPVETHEETSTSEIINAVERREEIVLLSTATQGLHTVQKETRIFRWDLPGTRRTNILQYSFNSKLGIDGRDVKITEIGPDLFRVTIPPFKVIGYIDPEFKTVHREGKVLSFVTEKIDSTEAVMEILDDGKRQEHIELNRELLKDQARNFYTGIIHAIDRDVDLQFEFR</sequence>